<comment type="caution">
    <text evidence="3">The sequence shown here is derived from an EMBL/GenBank/DDBJ whole genome shotgun (WGS) entry which is preliminary data.</text>
</comment>
<reference evidence="3 4" key="1">
    <citation type="journal article" date="2016" name="Nat. Commun.">
        <title>Extremotolerant tardigrade genome and improved radiotolerance of human cultured cells by tardigrade-unique protein.</title>
        <authorList>
            <person name="Hashimoto T."/>
            <person name="Horikawa D.D."/>
            <person name="Saito Y."/>
            <person name="Kuwahara H."/>
            <person name="Kozuka-Hata H."/>
            <person name="Shin-I T."/>
            <person name="Minakuchi Y."/>
            <person name="Ohishi K."/>
            <person name="Motoyama A."/>
            <person name="Aizu T."/>
            <person name="Enomoto A."/>
            <person name="Kondo K."/>
            <person name="Tanaka S."/>
            <person name="Hara Y."/>
            <person name="Koshikawa S."/>
            <person name="Sagara H."/>
            <person name="Miura T."/>
            <person name="Yokobori S."/>
            <person name="Miyagawa K."/>
            <person name="Suzuki Y."/>
            <person name="Kubo T."/>
            <person name="Oyama M."/>
            <person name="Kohara Y."/>
            <person name="Fujiyama A."/>
            <person name="Arakawa K."/>
            <person name="Katayama T."/>
            <person name="Toyoda A."/>
            <person name="Kunieda T."/>
        </authorList>
    </citation>
    <scope>NUCLEOTIDE SEQUENCE [LARGE SCALE GENOMIC DNA]</scope>
    <source>
        <strain evidence="3 4">YOKOZUNA-1</strain>
    </source>
</reference>
<evidence type="ECO:0000256" key="2">
    <source>
        <dbReference type="SAM" id="Phobius"/>
    </source>
</evidence>
<gene>
    <name evidence="3" type="primary">RvY_11452</name>
    <name evidence="3" type="synonym">RvY_11452.2</name>
    <name evidence="3" type="ORF">RvY_11452-2</name>
</gene>
<sequence>MRENFGDFAHLWRKFCCSFFPSLSCFILFYVPVVRLKKETEARVLFRVSSLGLRGDGRTSASLVASRQRKGLAECRCHCRRKSWITAKTRMTELITMSRWPPSFHSLLPSPRRPVSSASTMKKCRRKIVTSRKTLTRRSYLRIPWCHLRETNTVLKLIGHSCHLGGLRLRPAQLVIRASKAWPVRCIPTRNIARPSRSSSAKRLGHQKSSLLLH</sequence>
<feature type="transmembrane region" description="Helical" evidence="2">
    <location>
        <begin position="12"/>
        <end position="33"/>
    </location>
</feature>
<dbReference type="EMBL" id="BDGG01000006">
    <property type="protein sequence ID" value="GAV00628.1"/>
    <property type="molecule type" value="Genomic_DNA"/>
</dbReference>
<evidence type="ECO:0000313" key="3">
    <source>
        <dbReference type="EMBL" id="GAV00628.1"/>
    </source>
</evidence>
<proteinExistence type="predicted"/>
<keyword evidence="2" id="KW-0472">Membrane</keyword>
<evidence type="ECO:0000313" key="4">
    <source>
        <dbReference type="Proteomes" id="UP000186922"/>
    </source>
</evidence>
<dbReference type="Proteomes" id="UP000186922">
    <property type="component" value="Unassembled WGS sequence"/>
</dbReference>
<keyword evidence="2" id="KW-1133">Transmembrane helix</keyword>
<keyword evidence="4" id="KW-1185">Reference proteome</keyword>
<dbReference type="AlphaFoldDB" id="A0A1D1VLK1"/>
<protein>
    <submittedName>
        <fullName evidence="3">Uncharacterized protein</fullName>
    </submittedName>
</protein>
<accession>A0A1D1VLK1</accession>
<feature type="compositionally biased region" description="Polar residues" evidence="1">
    <location>
        <begin position="196"/>
        <end position="214"/>
    </location>
</feature>
<keyword evidence="2" id="KW-0812">Transmembrane</keyword>
<feature type="region of interest" description="Disordered" evidence="1">
    <location>
        <begin position="195"/>
        <end position="214"/>
    </location>
</feature>
<evidence type="ECO:0000256" key="1">
    <source>
        <dbReference type="SAM" id="MobiDB-lite"/>
    </source>
</evidence>
<organism evidence="3 4">
    <name type="scientific">Ramazzottius varieornatus</name>
    <name type="common">Water bear</name>
    <name type="synonym">Tardigrade</name>
    <dbReference type="NCBI Taxonomy" id="947166"/>
    <lineage>
        <taxon>Eukaryota</taxon>
        <taxon>Metazoa</taxon>
        <taxon>Ecdysozoa</taxon>
        <taxon>Tardigrada</taxon>
        <taxon>Eutardigrada</taxon>
        <taxon>Parachela</taxon>
        <taxon>Hypsibioidea</taxon>
        <taxon>Ramazzottiidae</taxon>
        <taxon>Ramazzottius</taxon>
    </lineage>
</organism>
<name>A0A1D1VLK1_RAMVA</name>